<dbReference type="Proteomes" id="UP000712157">
    <property type="component" value="Unassembled WGS sequence"/>
</dbReference>
<comment type="caution">
    <text evidence="1">The sequence shown here is derived from an EMBL/GenBank/DDBJ whole genome shotgun (WGS) entry which is preliminary data.</text>
</comment>
<organism evidence="1 2">
    <name type="scientific">Diplocloster agilis</name>
    <dbReference type="NCBI Taxonomy" id="2850323"/>
    <lineage>
        <taxon>Bacteria</taxon>
        <taxon>Bacillati</taxon>
        <taxon>Bacillota</taxon>
        <taxon>Clostridia</taxon>
        <taxon>Lachnospirales</taxon>
        <taxon>Lachnospiraceae</taxon>
        <taxon>Diplocloster</taxon>
    </lineage>
</organism>
<dbReference type="SUPFAM" id="SSF46785">
    <property type="entry name" value="Winged helix' DNA-binding domain"/>
    <property type="match status" value="1"/>
</dbReference>
<proteinExistence type="predicted"/>
<keyword evidence="2" id="KW-1185">Reference proteome</keyword>
<dbReference type="Gene3D" id="1.10.10.10">
    <property type="entry name" value="Winged helix-like DNA-binding domain superfamily/Winged helix DNA-binding domain"/>
    <property type="match status" value="1"/>
</dbReference>
<reference evidence="1" key="1">
    <citation type="submission" date="2021-06" db="EMBL/GenBank/DDBJ databases">
        <title>Description of novel taxa of the family Lachnospiraceae.</title>
        <authorList>
            <person name="Chaplin A.V."/>
            <person name="Sokolova S.R."/>
            <person name="Pikina A.P."/>
            <person name="Korzhanova M."/>
            <person name="Belova V."/>
            <person name="Korostin D."/>
            <person name="Efimov B.A."/>
        </authorList>
    </citation>
    <scope>NUCLEOTIDE SEQUENCE</scope>
    <source>
        <strain evidence="1">ASD5720</strain>
    </source>
</reference>
<name>A0A949K6D8_9FIRM</name>
<gene>
    <name evidence="1" type="ORF">KTH89_04965</name>
</gene>
<dbReference type="EMBL" id="JAHQCW010000005">
    <property type="protein sequence ID" value="MBU9735877.1"/>
    <property type="molecule type" value="Genomic_DNA"/>
</dbReference>
<dbReference type="InterPro" id="IPR051815">
    <property type="entry name" value="Molybdate_resp_trans_reg"/>
</dbReference>
<evidence type="ECO:0000313" key="1">
    <source>
        <dbReference type="EMBL" id="MBU9735877.1"/>
    </source>
</evidence>
<dbReference type="PANTHER" id="PTHR30432:SF1">
    <property type="entry name" value="DNA-BINDING TRANSCRIPTIONAL DUAL REGULATOR MODE"/>
    <property type="match status" value="1"/>
</dbReference>
<accession>A0A949K6D8</accession>
<sequence length="115" mass="12676">MASIPYPRKYKLKIQVFNEQPDFGPGVATILSLVKETHSLRQACASINMSYSKGWKIIGRAEQDLGFSLLEGTIGGSQGGGSHLTPEAEEMLERYNAFMAEAQSSVDALFHKYFS</sequence>
<protein>
    <submittedName>
        <fullName evidence="1">LysR family transcriptional regulator</fullName>
    </submittedName>
</protein>
<evidence type="ECO:0000313" key="2">
    <source>
        <dbReference type="Proteomes" id="UP000712157"/>
    </source>
</evidence>
<dbReference type="AlphaFoldDB" id="A0A949K6D8"/>
<dbReference type="RefSeq" id="WP_238720904.1">
    <property type="nucleotide sequence ID" value="NZ_JAHQCW010000005.1"/>
</dbReference>
<dbReference type="InterPro" id="IPR036388">
    <property type="entry name" value="WH-like_DNA-bd_sf"/>
</dbReference>
<dbReference type="InterPro" id="IPR036390">
    <property type="entry name" value="WH_DNA-bd_sf"/>
</dbReference>
<dbReference type="PANTHER" id="PTHR30432">
    <property type="entry name" value="TRANSCRIPTIONAL REGULATOR MODE"/>
    <property type="match status" value="1"/>
</dbReference>